<dbReference type="RefSeq" id="WP_289544555.1">
    <property type="nucleotide sequence ID" value="NZ_JAUDDZ010000003.1"/>
</dbReference>
<gene>
    <name evidence="4" type="ORF">QUW28_03295</name>
</gene>
<dbReference type="Proteomes" id="UP001529421">
    <property type="component" value="Unassembled WGS sequence"/>
</dbReference>
<dbReference type="PANTHER" id="PTHR43727">
    <property type="entry name" value="DIAMINOPIMELATE DECARBOXYLASE"/>
    <property type="match status" value="1"/>
</dbReference>
<evidence type="ECO:0000256" key="1">
    <source>
        <dbReference type="ARBA" id="ARBA00001933"/>
    </source>
</evidence>
<keyword evidence="5" id="KW-1185">Reference proteome</keyword>
<dbReference type="InterPro" id="IPR022643">
    <property type="entry name" value="De-COase2_C"/>
</dbReference>
<dbReference type="Gene3D" id="3.20.20.10">
    <property type="entry name" value="Alanine racemase"/>
    <property type="match status" value="1"/>
</dbReference>
<comment type="caution">
    <text evidence="4">The sequence shown here is derived from an EMBL/GenBank/DDBJ whole genome shotgun (WGS) entry which is preliminary data.</text>
</comment>
<dbReference type="SUPFAM" id="SSF50621">
    <property type="entry name" value="Alanine racemase C-terminal domain-like"/>
    <property type="match status" value="1"/>
</dbReference>
<dbReference type="PANTHER" id="PTHR43727:SF2">
    <property type="entry name" value="GROUP IV DECARBOXYLASE"/>
    <property type="match status" value="1"/>
</dbReference>
<comment type="cofactor">
    <cofactor evidence="1">
        <name>pyridoxal 5'-phosphate</name>
        <dbReference type="ChEBI" id="CHEBI:597326"/>
    </cofactor>
</comment>
<dbReference type="GO" id="GO:0008784">
    <property type="term" value="F:alanine racemase activity"/>
    <property type="evidence" value="ECO:0007669"/>
    <property type="project" value="UniProtKB-EC"/>
</dbReference>
<keyword evidence="4" id="KW-0413">Isomerase</keyword>
<keyword evidence="2" id="KW-0663">Pyridoxal phosphate</keyword>
<protein>
    <submittedName>
        <fullName evidence="4">Alanine racemase</fullName>
        <ecNumber evidence="4">5.1.1.1</ecNumber>
    </submittedName>
</protein>
<dbReference type="SUPFAM" id="SSF51419">
    <property type="entry name" value="PLP-binding barrel"/>
    <property type="match status" value="1"/>
</dbReference>
<evidence type="ECO:0000256" key="2">
    <source>
        <dbReference type="ARBA" id="ARBA00022898"/>
    </source>
</evidence>
<dbReference type="EMBL" id="JAUDDZ010000003">
    <property type="protein sequence ID" value="MDM8274532.1"/>
    <property type="molecule type" value="Genomic_DNA"/>
</dbReference>
<dbReference type="InterPro" id="IPR009006">
    <property type="entry name" value="Ala_racemase/Decarboxylase_C"/>
</dbReference>
<dbReference type="Gene3D" id="2.40.37.10">
    <property type="entry name" value="Lyase, Ornithine Decarboxylase, Chain A, domain 1"/>
    <property type="match status" value="1"/>
</dbReference>
<reference evidence="5" key="1">
    <citation type="submission" date="2023-06" db="EMBL/GenBank/DDBJ databases">
        <title>Identification and characterization of horizontal gene transfer across gut microbiota members of farm animals based on homology search.</title>
        <authorList>
            <person name="Zeman M."/>
            <person name="Kubasova T."/>
            <person name="Jahodarova E."/>
            <person name="Nykrynova M."/>
            <person name="Rychlik I."/>
        </authorList>
    </citation>
    <scope>NUCLEOTIDE SEQUENCE [LARGE SCALE GENOMIC DNA]</scope>
    <source>
        <strain evidence="5">154_Feed</strain>
    </source>
</reference>
<feature type="domain" description="Orn/DAP/Arg decarboxylase 2 C-terminal" evidence="3">
    <location>
        <begin position="161"/>
        <end position="406"/>
    </location>
</feature>
<evidence type="ECO:0000313" key="5">
    <source>
        <dbReference type="Proteomes" id="UP001529421"/>
    </source>
</evidence>
<dbReference type="EC" id="5.1.1.1" evidence="4"/>
<name>A0ABT7V9L9_9ACTN</name>
<accession>A0ABT7V9L9</accession>
<proteinExistence type="predicted"/>
<evidence type="ECO:0000259" key="3">
    <source>
        <dbReference type="Pfam" id="PF00278"/>
    </source>
</evidence>
<dbReference type="InterPro" id="IPR029066">
    <property type="entry name" value="PLP-binding_barrel"/>
</dbReference>
<sequence length="454" mass="48728">MYSSAFRSRGTVTTPLSSEASFAGRLDAAAASMGEPGRPVASACEGAGGGASWRRGDALLDDGALLALADRFGTPLYIFDERVLRERASFLRSMLPRGTGLCYAMKANTFVLPGLVELVDRVEVCSPGEYRICREVSVPSEKLVVSGVHKDAETVDAALVDGSGRAVLTIESAAQMELVELCARRRGVRTPVLLRLTSGNQFGLDAALVRELVGRYGTSETIDLRGIQFFSGTQKTSSRRVSRELEKLDRFLASLEEGYGWTAPELEYGPGLPVAYFEADSFDEAAYLSAFSEALSKMAFAGKVTLEVGRSLVASCGTYLTRVVDTKTNRGERYAIVDGGIHQLVYFGQSMAMHQPACHLLGDAAGGEAEPWSIFGSLCTVNDVLAKQMPLVGMGQGRVLAFANVGAYCMTEGISLFLSRDLPRVVVLDSGGEPRLVRDALRTDVLNTPSVCPR</sequence>
<organism evidence="4 5">
    <name type="scientific">Enorma phocaeensis</name>
    <dbReference type="NCBI Taxonomy" id="1871019"/>
    <lineage>
        <taxon>Bacteria</taxon>
        <taxon>Bacillati</taxon>
        <taxon>Actinomycetota</taxon>
        <taxon>Coriobacteriia</taxon>
        <taxon>Coriobacteriales</taxon>
        <taxon>Coriobacteriaceae</taxon>
        <taxon>Enorma</taxon>
    </lineage>
</organism>
<evidence type="ECO:0000313" key="4">
    <source>
        <dbReference type="EMBL" id="MDM8274532.1"/>
    </source>
</evidence>
<dbReference type="Pfam" id="PF00278">
    <property type="entry name" value="Orn_DAP_Arg_deC"/>
    <property type="match status" value="1"/>
</dbReference>